<organism evidence="1 2">
    <name type="scientific">Catharanthus roseus</name>
    <name type="common">Madagascar periwinkle</name>
    <name type="synonym">Vinca rosea</name>
    <dbReference type="NCBI Taxonomy" id="4058"/>
    <lineage>
        <taxon>Eukaryota</taxon>
        <taxon>Viridiplantae</taxon>
        <taxon>Streptophyta</taxon>
        <taxon>Embryophyta</taxon>
        <taxon>Tracheophyta</taxon>
        <taxon>Spermatophyta</taxon>
        <taxon>Magnoliopsida</taxon>
        <taxon>eudicotyledons</taxon>
        <taxon>Gunneridae</taxon>
        <taxon>Pentapetalae</taxon>
        <taxon>asterids</taxon>
        <taxon>lamiids</taxon>
        <taxon>Gentianales</taxon>
        <taxon>Apocynaceae</taxon>
        <taxon>Rauvolfioideae</taxon>
        <taxon>Vinceae</taxon>
        <taxon>Catharanthinae</taxon>
        <taxon>Catharanthus</taxon>
    </lineage>
</organism>
<dbReference type="Proteomes" id="UP001060085">
    <property type="component" value="Linkage Group LG06"/>
</dbReference>
<reference evidence="2" key="1">
    <citation type="journal article" date="2023" name="Nat. Plants">
        <title>Single-cell RNA sequencing provides a high-resolution roadmap for understanding the multicellular compartmentation of specialized metabolism.</title>
        <authorList>
            <person name="Sun S."/>
            <person name="Shen X."/>
            <person name="Li Y."/>
            <person name="Li Y."/>
            <person name="Wang S."/>
            <person name="Li R."/>
            <person name="Zhang H."/>
            <person name="Shen G."/>
            <person name="Guo B."/>
            <person name="Wei J."/>
            <person name="Xu J."/>
            <person name="St-Pierre B."/>
            <person name="Chen S."/>
            <person name="Sun C."/>
        </authorList>
    </citation>
    <scope>NUCLEOTIDE SEQUENCE [LARGE SCALE GENOMIC DNA]</scope>
</reference>
<name>A0ACC0ABI8_CATRO</name>
<keyword evidence="2" id="KW-1185">Reference proteome</keyword>
<accession>A0ACC0ABI8</accession>
<sequence>MESQEGLGTKIGPKADLTLSVEPDCYITCSLNSGVEGALICLDSLRLRSCARTPYVGSSISGVKETKEKCFLITLHELFCETASPLVTQDGQRYNKPLKLGVKFLVRVSPKGHVFLFCSLMLELFVKYFHPCIGGIRALGATHSFGSFLFIKHIPIPSVVVSYQLIASTPIGMSKMTEDLSTRSASSPPYEASSDGVDGFKLGRVDPLEEERSTIEGLAKSVYVDIASCSAVGQLPCGEPGGA</sequence>
<evidence type="ECO:0000313" key="1">
    <source>
        <dbReference type="EMBL" id="KAI5657994.1"/>
    </source>
</evidence>
<proteinExistence type="predicted"/>
<comment type="caution">
    <text evidence="1">The sequence shown here is derived from an EMBL/GenBank/DDBJ whole genome shotgun (WGS) entry which is preliminary data.</text>
</comment>
<protein>
    <submittedName>
        <fullName evidence="1">Uncharacterized protein</fullName>
    </submittedName>
</protein>
<evidence type="ECO:0000313" key="2">
    <source>
        <dbReference type="Proteomes" id="UP001060085"/>
    </source>
</evidence>
<gene>
    <name evidence="1" type="ORF">M9H77_26787</name>
</gene>
<dbReference type="EMBL" id="CM044706">
    <property type="protein sequence ID" value="KAI5657994.1"/>
    <property type="molecule type" value="Genomic_DNA"/>
</dbReference>